<dbReference type="EMBL" id="QUWV01000175">
    <property type="protein sequence ID" value="RFD18624.1"/>
    <property type="molecule type" value="Genomic_DNA"/>
</dbReference>
<keyword evidence="2" id="KW-1185">Reference proteome</keyword>
<reference evidence="1 2" key="1">
    <citation type="submission" date="2018-08" db="EMBL/GenBank/DDBJ databases">
        <title>Komagataeibacter sp. AV 382.</title>
        <authorList>
            <person name="Skraban J."/>
            <person name="Trcek J."/>
        </authorList>
    </citation>
    <scope>NUCLEOTIDE SEQUENCE [LARGE SCALE GENOMIC DNA]</scope>
    <source>
        <strain evidence="1 2">AV 382</strain>
    </source>
</reference>
<accession>A0A371YWL4</accession>
<proteinExistence type="predicted"/>
<dbReference type="RefSeq" id="WP_116704199.1">
    <property type="nucleotide sequence ID" value="NZ_QUWV01000175.1"/>
</dbReference>
<evidence type="ECO:0000313" key="2">
    <source>
        <dbReference type="Proteomes" id="UP000262371"/>
    </source>
</evidence>
<evidence type="ECO:0000313" key="1">
    <source>
        <dbReference type="EMBL" id="RFD18624.1"/>
    </source>
</evidence>
<dbReference type="Proteomes" id="UP000262371">
    <property type="component" value="Unassembled WGS sequence"/>
</dbReference>
<comment type="caution">
    <text evidence="1">The sequence shown here is derived from an EMBL/GenBank/DDBJ whole genome shotgun (WGS) entry which is preliminary data.</text>
</comment>
<gene>
    <name evidence="1" type="ORF">DY926_15600</name>
</gene>
<protein>
    <submittedName>
        <fullName evidence="1">Uncharacterized protein</fullName>
    </submittedName>
</protein>
<dbReference type="AlphaFoldDB" id="A0A371YWL4"/>
<sequence>MTDDPTPVEPIAGVKTVTRFPLERRVEQSVEFMQMLSLEREDVAEAMKEAGHPPPRSLSVLKKNGAREVRSHLAQWDPSAFTDEAELKLELRA</sequence>
<organism evidence="1 2">
    <name type="scientific">Komagataeibacter melaceti</name>
    <dbReference type="NCBI Taxonomy" id="2766577"/>
    <lineage>
        <taxon>Bacteria</taxon>
        <taxon>Pseudomonadati</taxon>
        <taxon>Pseudomonadota</taxon>
        <taxon>Alphaproteobacteria</taxon>
        <taxon>Acetobacterales</taxon>
        <taxon>Acetobacteraceae</taxon>
        <taxon>Komagataeibacter</taxon>
    </lineage>
</organism>
<name>A0A371YWL4_9PROT</name>